<proteinExistence type="predicted"/>
<accession>A0ABC8UEA1</accession>
<name>A0ABC8UEA1_9AQUA</name>
<gene>
    <name evidence="1" type="ORF">ILEXP_LOCUS49076</name>
</gene>
<dbReference type="EMBL" id="CAUOFW020007414">
    <property type="protein sequence ID" value="CAK9179133.1"/>
    <property type="molecule type" value="Genomic_DNA"/>
</dbReference>
<comment type="caution">
    <text evidence="1">The sequence shown here is derived from an EMBL/GenBank/DDBJ whole genome shotgun (WGS) entry which is preliminary data.</text>
</comment>
<sequence length="62" mass="6665">ALSSLEGAKILTSEAPDPSYASFIQKQLYGCGILDTQSSKPIVAKPTKRVISHNGEMTVVWT</sequence>
<reference evidence="1 2" key="1">
    <citation type="submission" date="2024-02" db="EMBL/GenBank/DDBJ databases">
        <authorList>
            <person name="Vignale AGUSTIN F."/>
            <person name="Sosa J E."/>
            <person name="Modenutti C."/>
        </authorList>
    </citation>
    <scope>NUCLEOTIDE SEQUENCE [LARGE SCALE GENOMIC DNA]</scope>
</reference>
<feature type="non-terminal residue" evidence="1">
    <location>
        <position position="1"/>
    </location>
</feature>
<dbReference type="AlphaFoldDB" id="A0ABC8UEA1"/>
<evidence type="ECO:0000313" key="1">
    <source>
        <dbReference type="EMBL" id="CAK9179133.1"/>
    </source>
</evidence>
<protein>
    <submittedName>
        <fullName evidence="1">Uncharacterized protein</fullName>
    </submittedName>
</protein>
<organism evidence="1 2">
    <name type="scientific">Ilex paraguariensis</name>
    <name type="common">yerba mate</name>
    <dbReference type="NCBI Taxonomy" id="185542"/>
    <lineage>
        <taxon>Eukaryota</taxon>
        <taxon>Viridiplantae</taxon>
        <taxon>Streptophyta</taxon>
        <taxon>Embryophyta</taxon>
        <taxon>Tracheophyta</taxon>
        <taxon>Spermatophyta</taxon>
        <taxon>Magnoliopsida</taxon>
        <taxon>eudicotyledons</taxon>
        <taxon>Gunneridae</taxon>
        <taxon>Pentapetalae</taxon>
        <taxon>asterids</taxon>
        <taxon>campanulids</taxon>
        <taxon>Aquifoliales</taxon>
        <taxon>Aquifoliaceae</taxon>
        <taxon>Ilex</taxon>
    </lineage>
</organism>
<dbReference type="Proteomes" id="UP001642360">
    <property type="component" value="Unassembled WGS sequence"/>
</dbReference>
<keyword evidence="2" id="KW-1185">Reference proteome</keyword>
<evidence type="ECO:0000313" key="2">
    <source>
        <dbReference type="Proteomes" id="UP001642360"/>
    </source>
</evidence>